<evidence type="ECO:0000313" key="2">
    <source>
        <dbReference type="Proteomes" id="UP001186974"/>
    </source>
</evidence>
<protein>
    <submittedName>
        <fullName evidence="1">Uncharacterized protein</fullName>
    </submittedName>
</protein>
<keyword evidence="2" id="KW-1185">Reference proteome</keyword>
<evidence type="ECO:0000313" key="1">
    <source>
        <dbReference type="EMBL" id="KAK3082161.1"/>
    </source>
</evidence>
<gene>
    <name evidence="1" type="ORF">LTS18_000091</name>
</gene>
<proteinExistence type="predicted"/>
<dbReference type="EMBL" id="JAWDJW010000005">
    <property type="protein sequence ID" value="KAK3082161.1"/>
    <property type="molecule type" value="Genomic_DNA"/>
</dbReference>
<reference evidence="1" key="1">
    <citation type="submission" date="2024-09" db="EMBL/GenBank/DDBJ databases">
        <title>Black Yeasts Isolated from many extreme environments.</title>
        <authorList>
            <person name="Coleine C."/>
            <person name="Stajich J.E."/>
            <person name="Selbmann L."/>
        </authorList>
    </citation>
    <scope>NUCLEOTIDE SEQUENCE</scope>
    <source>
        <strain evidence="1">CCFEE 5737</strain>
    </source>
</reference>
<sequence>MLVESFIDNHYRFLSQRDMDDEEKPLKGLSSTSDGCGFTQPTLFTPVVNEEEDCEPVVMANMTGEVTWDGRPTALEADQASSNLRSPNGAISVGQSATVDRSIFHRQDSFPPFPQHSDTLHHSTFAFPPVGEDRHFAASTTPNDAQTAMQPLQDTVKELQGTIKGLQAIVKQLCELNVGWHDRFTRLEAALAADKQSRRDVPQQGGPTMHSEALTTGVLTPTRDQTCALRSGNELNGLHLDHPLRAARCNSLKDGPQQAQRPYAAQYAPLRERVQWTQYWASGEAWVDSWTTGYDEVRHMARRRGFTSRHPHQGAKIGRAW</sequence>
<name>A0ACC3DZ51_9PEZI</name>
<accession>A0ACC3DZ51</accession>
<comment type="caution">
    <text evidence="1">The sequence shown here is derived from an EMBL/GenBank/DDBJ whole genome shotgun (WGS) entry which is preliminary data.</text>
</comment>
<dbReference type="Proteomes" id="UP001186974">
    <property type="component" value="Unassembled WGS sequence"/>
</dbReference>
<organism evidence="1 2">
    <name type="scientific">Coniosporium uncinatum</name>
    <dbReference type="NCBI Taxonomy" id="93489"/>
    <lineage>
        <taxon>Eukaryota</taxon>
        <taxon>Fungi</taxon>
        <taxon>Dikarya</taxon>
        <taxon>Ascomycota</taxon>
        <taxon>Pezizomycotina</taxon>
        <taxon>Dothideomycetes</taxon>
        <taxon>Dothideomycetes incertae sedis</taxon>
        <taxon>Coniosporium</taxon>
    </lineage>
</organism>